<comment type="similarity">
    <text evidence="1">Belongs to the RelE toxin family.</text>
</comment>
<protein>
    <submittedName>
        <fullName evidence="3">Addiction module toxin RelE</fullName>
    </submittedName>
</protein>
<name>A0A1T0AV82_9PAST</name>
<accession>A0A1T0AV82</accession>
<evidence type="ECO:0000313" key="3">
    <source>
        <dbReference type="EMBL" id="OOS00631.1"/>
    </source>
</evidence>
<gene>
    <name evidence="3" type="ORF">B0187_01640</name>
</gene>
<dbReference type="STRING" id="734.B0187_01640"/>
<sequence>MSYAIEFIPSSEKEFRKLSLDLRKQFVAKLQERAENPRVESAKLRGMKDCYKIKLRNSGYRLVYQVIDERIVVKVIAVGKRERNETYQKAKNRLTY</sequence>
<evidence type="ECO:0000256" key="1">
    <source>
        <dbReference type="ARBA" id="ARBA00006226"/>
    </source>
</evidence>
<dbReference type="Gene3D" id="3.30.2310.20">
    <property type="entry name" value="RelE-like"/>
    <property type="match status" value="1"/>
</dbReference>
<evidence type="ECO:0000313" key="4">
    <source>
        <dbReference type="Proteomes" id="UP000190867"/>
    </source>
</evidence>
<reference evidence="3 4" key="1">
    <citation type="submission" date="2017-02" db="EMBL/GenBank/DDBJ databases">
        <title>Draft genome sequence of Haemophilus paracuniculus CCUG 43573 type strain.</title>
        <authorList>
            <person name="Engstrom-Jakobsson H."/>
            <person name="Salva-Serra F."/>
            <person name="Thorell K."/>
            <person name="Gonzales-Siles L."/>
            <person name="Karlsson R."/>
            <person name="Boulund F."/>
            <person name="Engstrand L."/>
            <person name="Kristiansson E."/>
            <person name="Moore E."/>
        </authorList>
    </citation>
    <scope>NUCLEOTIDE SEQUENCE [LARGE SCALE GENOMIC DNA]</scope>
    <source>
        <strain evidence="3 4">CCUG 43573</strain>
    </source>
</reference>
<dbReference type="PANTHER" id="PTHR35601">
    <property type="entry name" value="TOXIN RELE"/>
    <property type="match status" value="1"/>
</dbReference>
<comment type="caution">
    <text evidence="3">The sequence shown here is derived from an EMBL/GenBank/DDBJ whole genome shotgun (WGS) entry which is preliminary data.</text>
</comment>
<proteinExistence type="inferred from homology"/>
<dbReference type="NCBIfam" id="TIGR02385">
    <property type="entry name" value="RelE_StbE"/>
    <property type="match status" value="1"/>
</dbReference>
<dbReference type="EMBL" id="MUYA01000002">
    <property type="protein sequence ID" value="OOS00631.1"/>
    <property type="molecule type" value="Genomic_DNA"/>
</dbReference>
<dbReference type="RefSeq" id="WP_078236125.1">
    <property type="nucleotide sequence ID" value="NZ_MUYA01000002.1"/>
</dbReference>
<dbReference type="PANTHER" id="PTHR35601:SF1">
    <property type="entry name" value="TOXIN RELE"/>
    <property type="match status" value="1"/>
</dbReference>
<dbReference type="AlphaFoldDB" id="A0A1T0AV82"/>
<organism evidence="3 4">
    <name type="scientific">Haemophilus paracuniculus</name>
    <dbReference type="NCBI Taxonomy" id="734"/>
    <lineage>
        <taxon>Bacteria</taxon>
        <taxon>Pseudomonadati</taxon>
        <taxon>Pseudomonadota</taxon>
        <taxon>Gammaproteobacteria</taxon>
        <taxon>Pasteurellales</taxon>
        <taxon>Pasteurellaceae</taxon>
        <taxon>Haemophilus</taxon>
    </lineage>
</organism>
<dbReference type="InterPro" id="IPR007712">
    <property type="entry name" value="RelE/ParE_toxin"/>
</dbReference>
<dbReference type="Pfam" id="PF05016">
    <property type="entry name" value="ParE_toxin"/>
    <property type="match status" value="1"/>
</dbReference>
<dbReference type="Proteomes" id="UP000190867">
    <property type="component" value="Unassembled WGS sequence"/>
</dbReference>
<keyword evidence="2" id="KW-1277">Toxin-antitoxin system</keyword>
<dbReference type="SUPFAM" id="SSF143011">
    <property type="entry name" value="RelE-like"/>
    <property type="match status" value="1"/>
</dbReference>
<dbReference type="OrthoDB" id="9801234at2"/>
<dbReference type="InterPro" id="IPR035093">
    <property type="entry name" value="RelE/ParE_toxin_dom_sf"/>
</dbReference>
<keyword evidence="4" id="KW-1185">Reference proteome</keyword>
<evidence type="ECO:0000256" key="2">
    <source>
        <dbReference type="ARBA" id="ARBA00022649"/>
    </source>
</evidence>